<reference evidence="4" key="3">
    <citation type="submission" date="2025-09" db="UniProtKB">
        <authorList>
            <consortium name="Ensembl"/>
        </authorList>
    </citation>
    <scope>IDENTIFICATION</scope>
</reference>
<feature type="domain" description="Ig-like" evidence="3">
    <location>
        <begin position="412"/>
        <end position="498"/>
    </location>
</feature>
<keyword evidence="5" id="KW-1185">Reference proteome</keyword>
<organism evidence="4 5">
    <name type="scientific">Echeneis naucrates</name>
    <name type="common">Live sharksucker</name>
    <dbReference type="NCBI Taxonomy" id="173247"/>
    <lineage>
        <taxon>Eukaryota</taxon>
        <taxon>Metazoa</taxon>
        <taxon>Chordata</taxon>
        <taxon>Craniata</taxon>
        <taxon>Vertebrata</taxon>
        <taxon>Euteleostomi</taxon>
        <taxon>Actinopterygii</taxon>
        <taxon>Neopterygii</taxon>
        <taxon>Teleostei</taxon>
        <taxon>Neoteleostei</taxon>
        <taxon>Acanthomorphata</taxon>
        <taxon>Carangaria</taxon>
        <taxon>Carangiformes</taxon>
        <taxon>Echeneidae</taxon>
        <taxon>Echeneis</taxon>
    </lineage>
</organism>
<protein>
    <recommendedName>
        <fullName evidence="3">Ig-like domain-containing protein</fullName>
    </recommendedName>
</protein>
<dbReference type="InterPro" id="IPR003006">
    <property type="entry name" value="Ig/MHC_CS"/>
</dbReference>
<dbReference type="Ensembl" id="ENSENLT00000022044.1">
    <property type="protein sequence ID" value="ENSENLP00000021301.1"/>
    <property type="gene ID" value="ENSENLG00000009677.1"/>
</dbReference>
<evidence type="ECO:0000256" key="2">
    <source>
        <dbReference type="SAM" id="Phobius"/>
    </source>
</evidence>
<evidence type="ECO:0000259" key="3">
    <source>
        <dbReference type="PROSITE" id="PS50835"/>
    </source>
</evidence>
<feature type="transmembrane region" description="Helical" evidence="2">
    <location>
        <begin position="834"/>
        <end position="857"/>
    </location>
</feature>
<evidence type="ECO:0000256" key="1">
    <source>
        <dbReference type="ARBA" id="ARBA00023319"/>
    </source>
</evidence>
<name>A0A665UPK0_ECHNA</name>
<dbReference type="Proteomes" id="UP000472264">
    <property type="component" value="Chromosome 8"/>
</dbReference>
<feature type="domain" description="Ig-like" evidence="3">
    <location>
        <begin position="110"/>
        <end position="208"/>
    </location>
</feature>
<keyword evidence="2" id="KW-1133">Transmembrane helix</keyword>
<dbReference type="CDD" id="cd00098">
    <property type="entry name" value="IgC1"/>
    <property type="match status" value="1"/>
</dbReference>
<dbReference type="PANTHER" id="PTHR23411">
    <property type="entry name" value="TAPASIN"/>
    <property type="match status" value="1"/>
</dbReference>
<reference evidence="4" key="1">
    <citation type="submission" date="2021-04" db="EMBL/GenBank/DDBJ databases">
        <authorList>
            <consortium name="Wellcome Sanger Institute Data Sharing"/>
        </authorList>
    </citation>
    <scope>NUCLEOTIDE SEQUENCE [LARGE SCALE GENOMIC DNA]</scope>
</reference>
<dbReference type="InterPro" id="IPR036179">
    <property type="entry name" value="Ig-like_dom_sf"/>
</dbReference>
<keyword evidence="2" id="KW-0812">Transmembrane</keyword>
<dbReference type="InterPro" id="IPR013783">
    <property type="entry name" value="Ig-like_fold"/>
</dbReference>
<accession>A0A665UPK0</accession>
<proteinExistence type="predicted"/>
<dbReference type="AlphaFoldDB" id="A0A665UPK0"/>
<feature type="domain" description="Ig-like" evidence="3">
    <location>
        <begin position="216"/>
        <end position="307"/>
    </location>
</feature>
<dbReference type="InterPro" id="IPR007110">
    <property type="entry name" value="Ig-like_dom"/>
</dbReference>
<dbReference type="Gene3D" id="2.60.40.10">
    <property type="entry name" value="Immunoglobulins"/>
    <property type="match status" value="8"/>
</dbReference>
<dbReference type="PROSITE" id="PS50835">
    <property type="entry name" value="IG_LIKE"/>
    <property type="match status" value="6"/>
</dbReference>
<feature type="domain" description="Ig-like" evidence="3">
    <location>
        <begin position="614"/>
        <end position="712"/>
    </location>
</feature>
<dbReference type="Pfam" id="PF07654">
    <property type="entry name" value="C1-set"/>
    <property type="match status" value="6"/>
</dbReference>
<keyword evidence="2" id="KW-0472">Membrane</keyword>
<dbReference type="SMART" id="SM00407">
    <property type="entry name" value="IGc1"/>
    <property type="match status" value="5"/>
</dbReference>
<keyword evidence="1" id="KW-0393">Immunoglobulin domain</keyword>
<feature type="domain" description="Ig-like" evidence="3">
    <location>
        <begin position="10"/>
        <end position="105"/>
    </location>
</feature>
<dbReference type="SUPFAM" id="SSF48726">
    <property type="entry name" value="Immunoglobulin"/>
    <property type="match status" value="8"/>
</dbReference>
<evidence type="ECO:0000313" key="4">
    <source>
        <dbReference type="Ensembl" id="ENSENLP00000021301.1"/>
    </source>
</evidence>
<evidence type="ECO:0000313" key="5">
    <source>
        <dbReference type="Proteomes" id="UP000472264"/>
    </source>
</evidence>
<dbReference type="InterPro" id="IPR050380">
    <property type="entry name" value="Immune_Resp_Modulators"/>
</dbReference>
<sequence>GTMVTVSSAPTVFPLIECGSGIGDVITLGCLAAGFTPSSLTFTWNKKGVALTDFIQYPPIQKDSSYTGVSQISVRRKEWNAEDIIQCHATHFGTSVNANFIKPVSRVVSPSISVYPVWEGDLWSSPVRLICTVSGFVPDRWNVEWTKESQTLTTGTIQKNLESTKDKEKIFTLTTEIQPDVTEWEKGSTFACEASHDGMNINKTTDICQMYIGAGPSIDVEVPNFRTVITASDVNVTCSVHTGFKAEVTWLIDENVPTGVNVTEHGNITHKESVLMISSQRWRNLRTITCEAKHKCFPTTKRTITVSGPAGPAPTVEIKRSLSDLLKGNSLVLECVITQLSSNDYYVTFQHNEKDISEKYFEIAKTPGSHSITKRFSIPEKLWKQGEEFSCVVKGLSSSFRSKLIGSIFVEPSVELLLVPSEESKPQRVLCSGRGFNPEIKWLPDSPQVQIKNKSVTNEHVIVTSEIHIPQDQWKSGKVFICEVSDQSLNKIIRRNISVCSVTPASSHIVAVYIEGPPLQEIQNEDKVTVSCLLVGTHLDDFAITWKVDGQAQPPFSSGTLVRHSNGTEALQSFLKVSTEDWQAFKQIFCEAKHKCASQSYEDHISKSRDLHEPTVKIVQPSPSERSTSDDLTLTCLVSGFFPSAIIVHWEENDQALPPTNYTNSAVWKYNGSNTFSMNSRLKISKTEDTNATYSCVVRHESSGLPLKTNITNVFGTVAYSKPLATLLQGKNELVCLVFGFSPASINITWHDGIKELLAYNTSDVHVGDNGKFSIQSHLILPEANLLEDIKCIVTHANISQSLHISKPDNMEHLSIFDELMRTDVNEDLGVDSWHVAFTFLILFLISVIYGFLATIVKTQ</sequence>
<dbReference type="PROSITE" id="PS00290">
    <property type="entry name" value="IG_MHC"/>
    <property type="match status" value="1"/>
</dbReference>
<reference evidence="4" key="2">
    <citation type="submission" date="2025-08" db="UniProtKB">
        <authorList>
            <consortium name="Ensembl"/>
        </authorList>
    </citation>
    <scope>IDENTIFICATION</scope>
</reference>
<feature type="domain" description="Ig-like" evidence="3">
    <location>
        <begin position="504"/>
        <end position="606"/>
    </location>
</feature>
<dbReference type="InterPro" id="IPR003597">
    <property type="entry name" value="Ig_C1-set"/>
</dbReference>